<accession>A0A511V1B5</accession>
<dbReference type="EMBL" id="BJXW01000012">
    <property type="protein sequence ID" value="GEN31132.1"/>
    <property type="molecule type" value="Genomic_DNA"/>
</dbReference>
<name>A0A511V1B5_9BACI</name>
<gene>
    <name evidence="2" type="ORF">CQU01_13700</name>
</gene>
<comment type="caution">
    <text evidence="2">The sequence shown here is derived from an EMBL/GenBank/DDBJ whole genome shotgun (WGS) entry which is preliminary data.</text>
</comment>
<protein>
    <submittedName>
        <fullName evidence="2">Stage III sporulation protein AE</fullName>
    </submittedName>
</protein>
<feature type="transmembrane region" description="Helical" evidence="1">
    <location>
        <begin position="197"/>
        <end position="220"/>
    </location>
</feature>
<feature type="transmembrane region" description="Helical" evidence="1">
    <location>
        <begin position="160"/>
        <end position="185"/>
    </location>
</feature>
<organism evidence="2 3">
    <name type="scientific">Cerasibacillus quisquiliarum</name>
    <dbReference type="NCBI Taxonomy" id="227865"/>
    <lineage>
        <taxon>Bacteria</taxon>
        <taxon>Bacillati</taxon>
        <taxon>Bacillota</taxon>
        <taxon>Bacilli</taxon>
        <taxon>Bacillales</taxon>
        <taxon>Bacillaceae</taxon>
        <taxon>Cerasibacillus</taxon>
    </lineage>
</organism>
<keyword evidence="1" id="KW-0812">Transmembrane</keyword>
<keyword evidence="1" id="KW-0472">Membrane</keyword>
<dbReference type="InterPro" id="IPR014194">
    <property type="entry name" value="Spore_III_AE"/>
</dbReference>
<dbReference type="Proteomes" id="UP000321491">
    <property type="component" value="Unassembled WGS sequence"/>
</dbReference>
<sequence length="387" mass="42726">MAIIRIIFIIPFCFIIFHHPVSAETEKSFEDMMIDNMSLDKIQSYWTSIGEEYGGYIPELKKTSISEYIKNQEGFSLKQIFSGFLEFLLHEFIINGKLLSSLLLLTIFSVFLQTLHTTFQNSTVSKLAYFIVYIVLLFIALNSFYTVFTYAQETIEMMSSFMIALIPLILGLMTTFGNVAAVTFFHPLIIFLVNSSGLLVGKFILPLLLLSALLMIVSSLSDRYKVTHLAKLFKSVALGALGIFLTIFLGVMSVQGAASAIQDGIGLKTAKYITANFIPVVGRTFTDATDTILNASLLLKNAIGIVGVVITIFITIFPALKILAIAIIYHVAAAVLQPLGDGPVITSLETISQFIFYILACLLVVSFMFFLGIVIIIAASNLTMFIK</sequence>
<proteinExistence type="predicted"/>
<dbReference type="RefSeq" id="WP_146937048.1">
    <property type="nucleotide sequence ID" value="NZ_BJXW01000012.1"/>
</dbReference>
<evidence type="ECO:0000313" key="2">
    <source>
        <dbReference type="EMBL" id="GEN31132.1"/>
    </source>
</evidence>
<feature type="transmembrane region" description="Helical" evidence="1">
    <location>
        <begin position="127"/>
        <end position="148"/>
    </location>
</feature>
<evidence type="ECO:0000256" key="1">
    <source>
        <dbReference type="SAM" id="Phobius"/>
    </source>
</evidence>
<keyword evidence="3" id="KW-1185">Reference proteome</keyword>
<dbReference type="Pfam" id="PF09546">
    <property type="entry name" value="Spore_III_AE"/>
    <property type="match status" value="1"/>
</dbReference>
<feature type="transmembrane region" description="Helical" evidence="1">
    <location>
        <begin position="92"/>
        <end position="115"/>
    </location>
</feature>
<dbReference type="AlphaFoldDB" id="A0A511V1B5"/>
<dbReference type="NCBIfam" id="TIGR02829">
    <property type="entry name" value="spore_III_AE"/>
    <property type="match status" value="1"/>
</dbReference>
<feature type="transmembrane region" description="Helical" evidence="1">
    <location>
        <begin position="355"/>
        <end position="379"/>
    </location>
</feature>
<evidence type="ECO:0000313" key="3">
    <source>
        <dbReference type="Proteomes" id="UP000321491"/>
    </source>
</evidence>
<feature type="transmembrane region" description="Helical" evidence="1">
    <location>
        <begin position="302"/>
        <end position="335"/>
    </location>
</feature>
<reference evidence="2 3" key="1">
    <citation type="submission" date="2019-07" db="EMBL/GenBank/DDBJ databases">
        <title>Whole genome shotgun sequence of Cerasibacillus quisquiliarum NBRC 102429.</title>
        <authorList>
            <person name="Hosoyama A."/>
            <person name="Uohara A."/>
            <person name="Ohji S."/>
            <person name="Ichikawa N."/>
        </authorList>
    </citation>
    <scope>NUCLEOTIDE SEQUENCE [LARGE SCALE GENOMIC DNA]</scope>
    <source>
        <strain evidence="2 3">NBRC 102429</strain>
    </source>
</reference>
<keyword evidence="1" id="KW-1133">Transmembrane helix</keyword>
<feature type="transmembrane region" description="Helical" evidence="1">
    <location>
        <begin position="232"/>
        <end position="252"/>
    </location>
</feature>
<dbReference type="OrthoDB" id="2373222at2"/>